<accession>M1E955</accession>
<dbReference type="OrthoDB" id="2858389at2"/>
<reference evidence="1 2" key="1">
    <citation type="submission" date="2011-04" db="EMBL/GenBank/DDBJ databases">
        <title>The complete genome of Thermodesulfobium narugense DSM 14796.</title>
        <authorList>
            <consortium name="US DOE Joint Genome Institute (JGI-PGF)"/>
            <person name="Lucas S."/>
            <person name="Han J."/>
            <person name="Lapidus A."/>
            <person name="Bruce D."/>
            <person name="Goodwin L."/>
            <person name="Pitluck S."/>
            <person name="Peters L."/>
            <person name="Kyrpides N."/>
            <person name="Mavromatis K."/>
            <person name="Pagani I."/>
            <person name="Ivanova N."/>
            <person name="Ovchinnikova G."/>
            <person name="Zhang X."/>
            <person name="Saunders L."/>
            <person name="Detter J.C."/>
            <person name="Tapia R."/>
            <person name="Han C."/>
            <person name="Land M."/>
            <person name="Hauser L."/>
            <person name="Markowitz V."/>
            <person name="Cheng J.-F."/>
            <person name="Hugenholtz P."/>
            <person name="Woyke T."/>
            <person name="Wu D."/>
            <person name="Spring S."/>
            <person name="Schroeder M."/>
            <person name="Brambilla E."/>
            <person name="Klenk H.-P."/>
            <person name="Eisen J.A."/>
        </authorList>
    </citation>
    <scope>NUCLEOTIDE SEQUENCE [LARGE SCALE GENOMIC DNA]</scope>
    <source>
        <strain evidence="1 2">DSM 14796</strain>
    </source>
</reference>
<name>M1E955_9BACT</name>
<dbReference type="AlphaFoldDB" id="M1E955"/>
<organism evidence="1 2">
    <name type="scientific">Thermodesulfobium narugense DSM 14796</name>
    <dbReference type="NCBI Taxonomy" id="747365"/>
    <lineage>
        <taxon>Bacteria</taxon>
        <taxon>Pseudomonadati</taxon>
        <taxon>Thermodesulfobiota</taxon>
        <taxon>Thermodesulfobiia</taxon>
        <taxon>Thermodesulfobiales</taxon>
        <taxon>Thermodesulfobiaceae</taxon>
        <taxon>Thermodesulfobium</taxon>
    </lineage>
</organism>
<dbReference type="EMBL" id="CP002690">
    <property type="protein sequence ID" value="AEE15345.1"/>
    <property type="molecule type" value="Genomic_DNA"/>
</dbReference>
<dbReference type="RefSeq" id="WP_013757065.1">
    <property type="nucleotide sequence ID" value="NC_015499.1"/>
</dbReference>
<protein>
    <submittedName>
        <fullName evidence="1">Uncharacterized protein</fullName>
    </submittedName>
</protein>
<evidence type="ECO:0000313" key="1">
    <source>
        <dbReference type="EMBL" id="AEE15345.1"/>
    </source>
</evidence>
<proteinExistence type="predicted"/>
<keyword evidence="2" id="KW-1185">Reference proteome</keyword>
<dbReference type="KEGG" id="tnr:Thena_1738"/>
<gene>
    <name evidence="1" type="ORF">Thena_1738</name>
</gene>
<dbReference type="STRING" id="747365.Thena_1738"/>
<dbReference type="Proteomes" id="UP000011765">
    <property type="component" value="Chromosome"/>
</dbReference>
<evidence type="ECO:0000313" key="2">
    <source>
        <dbReference type="Proteomes" id="UP000011765"/>
    </source>
</evidence>
<sequence>MISKIYKLEILKKIKEFTNEEFWILGKEEMRWLNFLIDTDESKFFFTKGEIDKLKNFLSDSQKFNLSKVVIKNKPKRDERSWIFLEPIIKAIIDCKNIKLEYRTSNFEQFKSICFPYKIEFEFYKNEWYLLWLNLSNNKKMMRTPFSSIIFLETIEREIDLSKEAVEIFDEKNLTALFSVEKRYSDDLKRILLILIDFNPVLKKENSKEFLFEISFKPSEEGYLLQLFRYLGQRAIILKPSNLVEKMLLSYRKSLERYSKKDLEIF</sequence>
<dbReference type="HOGENOM" id="CLU_1037634_0_0_9"/>
<dbReference type="eggNOG" id="COG2378">
    <property type="taxonomic scope" value="Bacteria"/>
</dbReference>